<reference evidence="10" key="2">
    <citation type="journal article" date="2008" name="Nucleic Acids Res.">
        <title>The rice annotation project database (RAP-DB): 2008 update.</title>
        <authorList>
            <consortium name="The rice annotation project (RAP)"/>
        </authorList>
    </citation>
    <scope>GENOME REANNOTATION</scope>
    <source>
        <strain evidence="10">cv. Nipponbare</strain>
    </source>
</reference>
<dbReference type="InterPro" id="IPR057670">
    <property type="entry name" value="SH3_retrovirus"/>
</dbReference>
<dbReference type="SMART" id="SM00343">
    <property type="entry name" value="ZnF_C2HC"/>
    <property type="match status" value="1"/>
</dbReference>
<proteinExistence type="predicted"/>
<dbReference type="InterPro" id="IPR036875">
    <property type="entry name" value="Znf_CCHC_sf"/>
</dbReference>
<dbReference type="Pfam" id="PF13976">
    <property type="entry name" value="gag_pre-integrs"/>
    <property type="match status" value="1"/>
</dbReference>
<dbReference type="Gene3D" id="4.10.60.10">
    <property type="entry name" value="Zinc finger, CCHC-type"/>
    <property type="match status" value="1"/>
</dbReference>
<dbReference type="GO" id="GO:0015074">
    <property type="term" value="P:DNA integration"/>
    <property type="evidence" value="ECO:0007669"/>
    <property type="project" value="InterPro"/>
</dbReference>
<dbReference type="EMBL" id="AL662987">
    <property type="protein sequence ID" value="CAD41367.2"/>
    <property type="molecule type" value="Genomic_DNA"/>
</dbReference>
<dbReference type="PROSITE" id="PS50158">
    <property type="entry name" value="ZF_CCHC"/>
    <property type="match status" value="1"/>
</dbReference>
<evidence type="ECO:0000259" key="7">
    <source>
        <dbReference type="PROSITE" id="PS50158"/>
    </source>
</evidence>
<name>Q7XUD9_ORYSJ</name>
<accession>Q7XUD9</accession>
<evidence type="ECO:0000313" key="10">
    <source>
        <dbReference type="Proteomes" id="UP000000763"/>
    </source>
</evidence>
<dbReference type="InterPro" id="IPR025724">
    <property type="entry name" value="GAG-pre-integrase_dom"/>
</dbReference>
<sequence length="1403" mass="155167">MSAPTPRVSRSREPHQRRISRSPPHRRGRRRPGEDRELIPVQCVVKEVGGSANYPLLTKTNYGDWALMMKVMLQARGLWDAVEHGDADFQADRMAMEAILRAMPPEMLASLAVKPSAKEAWDAIKTMRVGVDRVRKSKAQMLQKQYDAMEFKDGETVEEFSLRLNGLVTNLATLGVHLEEGKVVEKFLNSVPDHLSQIALSIETLLDLDELTLEEVTGRLRNAEEKLPAKSSAAGGKLFLTEEQWTARWKEKQAAESSSGKAKSGGGNRRRRGGKKKAEAAAHDGDRAGRDTQEGREPNRDKCRNCGRTGHWAKDCRQPKRPAEAYQALADEDDDEPALLMAHVVDAAPVSASSSSAPPASSPPSQPDKTIELVEPKVFAHLLTEKQTDGGVWHLDTGATNHMTGIREVFAELDLSVRGSVRFGDGSVVGIEGRGKIIFECRNQEHRALTGVYYIPKLNANLISLGQLDENGCDVRIYHGVCTIRDPAAQLLARVQRTRNRLYLIKLTIGQPVCLAAKAQECAWLWHARYGHLHFDALRRLASRDMVRGMPDIDHVEQLCDSCVISKQRRTPFPRRSMFRAEDRLELVHGDLCGPISPATPGGKTHFLLLDDASRYMWITLLGCKSEAADAIKRFQARAEAESKQKLRILRTDNGGEFTSVEFATYCAEQGVSRHFSAPYSPQQNGVVERRNQTILGMARSLLKAKNMPARYWGEAVTTAVFLLNRAPTKSLANMTPYEAWHGKKPAVGYLRTFGCLAYVKDVRPHLPKLSDRSKPMVLIGYADGAKAYKVFDPVSGRVQVSRDVIFDEGAGWDWDAAGAAAVPGGGGCSDFTVEYLTTGTSPSASTSAPSSASSGASAMGDLLGDALTPGFATRDPEEGELHLLAAEEPASFTEAEQRQEWRRAMLDEIASIEENNTWRLVDLPSGHRAIGLKWVFKLKKDAEGRVAKHKARLIAKGYVQQPGIDFEEVFTPVARLESVRLLLAQAAQAGWTVHHMDVKSAFLNGELAEEVYVKQPPGFVKEGREHQVLRLDKALYGLRQAPRAWNSKLEATLLSLGFRRNDCEHAVYVRGNTSARLLVGVYVDDLIITGTKEDEIVRFKGEMKALFKMSDLGLLSFYLGIEVEQVAGSIRLSQAAYARRILERAGMLGCNPSATPMEQRLKLSKTSAAASVNPTWYRGIVGCLRYLVHTRPDIAFSVGYVSRFMEAPTTEHEAAVKRILRYIAGTTEFGCHYHQSSSPVQLVGYSDADMAGDPDTRKSTTGVVFFLGTSPVSWQSVKQKVVALSSCEAEYIAATTAACQGVWLSQLLGEINQEEPDAFKLLIDNKSAIALSKNPVFHERSKHIATRYHYIRERVEDGSVHVEFVGTEGQIADILTKALGRTRFQELRSRIGVADVKFRCKT</sequence>
<protein>
    <submittedName>
        <fullName evidence="9">OSJNBa0088A01.6 protein</fullName>
    </submittedName>
</protein>
<dbReference type="InterPro" id="IPR013103">
    <property type="entry name" value="RVT_2"/>
</dbReference>
<organism evidence="9 10">
    <name type="scientific">Oryza sativa subsp. japonica</name>
    <name type="common">Rice</name>
    <dbReference type="NCBI Taxonomy" id="39947"/>
    <lineage>
        <taxon>Eukaryota</taxon>
        <taxon>Viridiplantae</taxon>
        <taxon>Streptophyta</taxon>
        <taxon>Embryophyta</taxon>
        <taxon>Tracheophyta</taxon>
        <taxon>Spermatophyta</taxon>
        <taxon>Magnoliopsida</taxon>
        <taxon>Liliopsida</taxon>
        <taxon>Poales</taxon>
        <taxon>Poaceae</taxon>
        <taxon>BOP clade</taxon>
        <taxon>Oryzoideae</taxon>
        <taxon>Oryzeae</taxon>
        <taxon>Oryzinae</taxon>
        <taxon>Oryza</taxon>
        <taxon>Oryza sativa</taxon>
    </lineage>
</organism>
<feature type="region of interest" description="Disordered" evidence="6">
    <location>
        <begin position="841"/>
        <end position="860"/>
    </location>
</feature>
<dbReference type="InterPro" id="IPR043502">
    <property type="entry name" value="DNA/RNA_pol_sf"/>
</dbReference>
<evidence type="ECO:0000256" key="1">
    <source>
        <dbReference type="ARBA" id="ARBA00022670"/>
    </source>
</evidence>
<dbReference type="Gene3D" id="3.30.420.10">
    <property type="entry name" value="Ribonuclease H-like superfamily/Ribonuclease H"/>
    <property type="match status" value="1"/>
</dbReference>
<keyword evidence="1" id="KW-0645">Protease</keyword>
<dbReference type="InterPro" id="IPR012337">
    <property type="entry name" value="RNaseH-like_sf"/>
</dbReference>
<keyword evidence="2" id="KW-0479">Metal-binding</keyword>
<keyword evidence="5" id="KW-0862">Zinc</keyword>
<dbReference type="InterPro" id="IPR001584">
    <property type="entry name" value="Integrase_cat-core"/>
</dbReference>
<dbReference type="Pfam" id="PF22936">
    <property type="entry name" value="Pol_BBD"/>
    <property type="match status" value="1"/>
</dbReference>
<dbReference type="PROSITE" id="PS50994">
    <property type="entry name" value="INTEGRASE"/>
    <property type="match status" value="1"/>
</dbReference>
<dbReference type="InterPro" id="IPR039537">
    <property type="entry name" value="Retrotran_Ty1/copia-like"/>
</dbReference>
<keyword evidence="4" id="KW-0378">Hydrolase</keyword>
<dbReference type="SUPFAM" id="SSF57756">
    <property type="entry name" value="Retrovirus zinc finger-like domains"/>
    <property type="match status" value="1"/>
</dbReference>
<keyword evidence="5" id="KW-0863">Zinc-finger</keyword>
<feature type="region of interest" description="Disordered" evidence="6">
    <location>
        <begin position="1"/>
        <end position="37"/>
    </location>
</feature>
<feature type="region of interest" description="Disordered" evidence="6">
    <location>
        <begin position="249"/>
        <end position="321"/>
    </location>
</feature>
<dbReference type="GO" id="GO:0008270">
    <property type="term" value="F:zinc ion binding"/>
    <property type="evidence" value="ECO:0007669"/>
    <property type="project" value="UniProtKB-KW"/>
</dbReference>
<evidence type="ECO:0000256" key="3">
    <source>
        <dbReference type="ARBA" id="ARBA00022750"/>
    </source>
</evidence>
<dbReference type="Pfam" id="PF14223">
    <property type="entry name" value="Retrotran_gag_2"/>
    <property type="match status" value="1"/>
</dbReference>
<evidence type="ECO:0000256" key="2">
    <source>
        <dbReference type="ARBA" id="ARBA00022723"/>
    </source>
</evidence>
<evidence type="ECO:0000259" key="8">
    <source>
        <dbReference type="PROSITE" id="PS50994"/>
    </source>
</evidence>
<evidence type="ECO:0000313" key="9">
    <source>
        <dbReference type="EMBL" id="CAD41367.2"/>
    </source>
</evidence>
<dbReference type="Pfam" id="PF00665">
    <property type="entry name" value="rve"/>
    <property type="match status" value="1"/>
</dbReference>
<evidence type="ECO:0000256" key="6">
    <source>
        <dbReference type="SAM" id="MobiDB-lite"/>
    </source>
</evidence>
<dbReference type="GO" id="GO:0003676">
    <property type="term" value="F:nucleic acid binding"/>
    <property type="evidence" value="ECO:0007669"/>
    <property type="project" value="InterPro"/>
</dbReference>
<dbReference type="PANTHER" id="PTHR42648">
    <property type="entry name" value="TRANSPOSASE, PUTATIVE-RELATED"/>
    <property type="match status" value="1"/>
</dbReference>
<dbReference type="Pfam" id="PF00098">
    <property type="entry name" value="zf-CCHC"/>
    <property type="match status" value="1"/>
</dbReference>
<reference evidence="10" key="1">
    <citation type="journal article" date="2005" name="Nature">
        <title>The map-based sequence of the rice genome.</title>
        <authorList>
            <consortium name="International rice genome sequencing project (IRGSP)"/>
            <person name="Matsumoto T."/>
            <person name="Wu J."/>
            <person name="Kanamori H."/>
            <person name="Katayose Y."/>
            <person name="Fujisawa M."/>
            <person name="Namiki N."/>
            <person name="Mizuno H."/>
            <person name="Yamamoto K."/>
            <person name="Antonio B.A."/>
            <person name="Baba T."/>
            <person name="Sakata K."/>
            <person name="Nagamura Y."/>
            <person name="Aoki H."/>
            <person name="Arikawa K."/>
            <person name="Arita K."/>
            <person name="Bito T."/>
            <person name="Chiden Y."/>
            <person name="Fujitsuka N."/>
            <person name="Fukunaka R."/>
            <person name="Hamada M."/>
            <person name="Harada C."/>
            <person name="Hayashi A."/>
            <person name="Hijishita S."/>
            <person name="Honda M."/>
            <person name="Hosokawa S."/>
            <person name="Ichikawa Y."/>
            <person name="Idonuma A."/>
            <person name="Iijima M."/>
            <person name="Ikeda M."/>
            <person name="Ikeno M."/>
            <person name="Ito K."/>
            <person name="Ito S."/>
            <person name="Ito T."/>
            <person name="Ito Y."/>
            <person name="Ito Y."/>
            <person name="Iwabuchi A."/>
            <person name="Kamiya K."/>
            <person name="Karasawa W."/>
            <person name="Kurita K."/>
            <person name="Katagiri S."/>
            <person name="Kikuta A."/>
            <person name="Kobayashi H."/>
            <person name="Kobayashi N."/>
            <person name="Machita K."/>
            <person name="Maehara T."/>
            <person name="Masukawa M."/>
            <person name="Mizubayashi T."/>
            <person name="Mukai Y."/>
            <person name="Nagasaki H."/>
            <person name="Nagata Y."/>
            <person name="Naito S."/>
            <person name="Nakashima M."/>
            <person name="Nakama Y."/>
            <person name="Nakamichi Y."/>
            <person name="Nakamura M."/>
            <person name="Meguro A."/>
            <person name="Negishi M."/>
            <person name="Ohta I."/>
            <person name="Ohta T."/>
            <person name="Okamoto M."/>
            <person name="Ono N."/>
            <person name="Saji S."/>
            <person name="Sakaguchi M."/>
            <person name="Sakai K."/>
            <person name="Shibata M."/>
            <person name="Shimokawa T."/>
            <person name="Song J."/>
            <person name="Takazaki Y."/>
            <person name="Terasawa K."/>
            <person name="Tsugane M."/>
            <person name="Tsuji K."/>
            <person name="Ueda S."/>
            <person name="Waki K."/>
            <person name="Yamagata H."/>
            <person name="Yamamoto M."/>
            <person name="Yamamoto S."/>
            <person name="Yamane H."/>
            <person name="Yoshiki S."/>
            <person name="Yoshihara R."/>
            <person name="Yukawa K."/>
            <person name="Zhong H."/>
            <person name="Yano M."/>
            <person name="Yuan Q."/>
            <person name="Ouyang S."/>
            <person name="Liu J."/>
            <person name="Jones K.M."/>
            <person name="Gansberger K."/>
            <person name="Moffat K."/>
            <person name="Hill J."/>
            <person name="Bera J."/>
            <person name="Fadrosh D."/>
            <person name="Jin S."/>
            <person name="Johri S."/>
            <person name="Kim M."/>
            <person name="Overton L."/>
            <person name="Reardon M."/>
            <person name="Tsitrin T."/>
            <person name="Vuong H."/>
            <person name="Weaver B."/>
            <person name="Ciecko A."/>
            <person name="Tallon L."/>
            <person name="Jackson J."/>
            <person name="Pai G."/>
            <person name="Aken S.V."/>
            <person name="Utterback T."/>
            <person name="Reidmuller S."/>
            <person name="Feldblyum T."/>
            <person name="Hsiao J."/>
            <person name="Zismann V."/>
            <person name="Iobst S."/>
            <person name="de Vazeille A.R."/>
            <person name="Buell C.R."/>
            <person name="Ying K."/>
            <person name="Li Y."/>
            <person name="Lu T."/>
            <person name="Huang Y."/>
            <person name="Zhao Q."/>
            <person name="Feng Q."/>
            <person name="Zhang L."/>
            <person name="Zhu J."/>
            <person name="Weng Q."/>
            <person name="Mu J."/>
            <person name="Lu Y."/>
            <person name="Fan D."/>
            <person name="Liu Y."/>
            <person name="Guan J."/>
            <person name="Zhang Y."/>
            <person name="Yu S."/>
            <person name="Liu X."/>
            <person name="Zhang Y."/>
            <person name="Hong G."/>
            <person name="Han B."/>
            <person name="Choisne N."/>
            <person name="Demange N."/>
            <person name="Orjeda G."/>
            <person name="Samain S."/>
            <person name="Cattolico L."/>
            <person name="Pelletier E."/>
            <person name="Couloux A."/>
            <person name="Segurens B."/>
            <person name="Wincker P."/>
            <person name="D'Hont A."/>
            <person name="Scarpelli C."/>
            <person name="Weissenbach J."/>
            <person name="Salanoubat M."/>
            <person name="Quetier F."/>
            <person name="Yu Y."/>
            <person name="Kim H.R."/>
            <person name="Rambo T."/>
            <person name="Currie J."/>
            <person name="Collura K."/>
            <person name="Luo M."/>
            <person name="Yang T."/>
            <person name="Ammiraju J.S.S."/>
            <person name="Engler F."/>
            <person name="Soderlund C."/>
            <person name="Wing R.A."/>
            <person name="Palmer L.E."/>
            <person name="de la Bastide M."/>
            <person name="Spiegel L."/>
            <person name="Nascimento L."/>
            <person name="Zutavern T."/>
            <person name="O'Shaughnessy A."/>
            <person name="Dike S."/>
            <person name="Dedhia N."/>
            <person name="Preston R."/>
            <person name="Balija V."/>
            <person name="McCombie W.R."/>
            <person name="Chow T."/>
            <person name="Chen H."/>
            <person name="Chung M."/>
            <person name="Chen C."/>
            <person name="Shaw J."/>
            <person name="Wu H."/>
            <person name="Hsiao K."/>
            <person name="Chao Y."/>
            <person name="Chu M."/>
            <person name="Cheng C."/>
            <person name="Hour A."/>
            <person name="Lee P."/>
            <person name="Lin S."/>
            <person name="Lin Y."/>
            <person name="Liou J."/>
            <person name="Liu S."/>
            <person name="Hsing Y."/>
            <person name="Raghuvanshi S."/>
            <person name="Mohanty A."/>
            <person name="Bharti A.K."/>
            <person name="Gaur A."/>
            <person name="Gupta V."/>
            <person name="Kumar D."/>
            <person name="Ravi V."/>
            <person name="Vij S."/>
            <person name="Kapur A."/>
            <person name="Khurana P."/>
            <person name="Khurana P."/>
            <person name="Khurana J.P."/>
            <person name="Tyagi A.K."/>
            <person name="Gaikwad K."/>
            <person name="Singh A."/>
            <person name="Dalal V."/>
            <person name="Srivastava S."/>
            <person name="Dixit A."/>
            <person name="Pal A.K."/>
            <person name="Ghazi I.A."/>
            <person name="Yadav M."/>
            <person name="Pandit A."/>
            <person name="Bhargava A."/>
            <person name="Sureshbabu K."/>
            <person name="Batra K."/>
            <person name="Sharma T.R."/>
            <person name="Mohapatra T."/>
            <person name="Singh N.K."/>
            <person name="Messing J."/>
            <person name="Nelson A.B."/>
            <person name="Fuks G."/>
            <person name="Kavchok S."/>
            <person name="Keizer G."/>
            <person name="Linton E."/>
            <person name="Llaca V."/>
            <person name="Song R."/>
            <person name="Tanyolac B."/>
            <person name="Young S."/>
            <person name="Ho-Il K."/>
            <person name="Hahn J.H."/>
            <person name="Sangsakoo G."/>
            <person name="Vanavichit A."/>
            <person name="de Mattos Luiz.A.T."/>
            <person name="Zimmer P.D."/>
            <person name="Malone G."/>
            <person name="Dellagostin O."/>
            <person name="de Oliveira A.C."/>
            <person name="Bevan M."/>
            <person name="Bancroft I."/>
            <person name="Minx P."/>
            <person name="Cordum H."/>
            <person name="Wilson R."/>
            <person name="Cheng Z."/>
            <person name="Jin W."/>
            <person name="Jiang J."/>
            <person name="Leong S.A."/>
            <person name="Iwama H."/>
            <person name="Gojobori T."/>
            <person name="Itoh T."/>
            <person name="Niimura Y."/>
            <person name="Fujii Y."/>
            <person name="Habara T."/>
            <person name="Sakai H."/>
            <person name="Sato Y."/>
            <person name="Wilson G."/>
            <person name="Kumar K."/>
            <person name="McCouch S."/>
            <person name="Juretic N."/>
            <person name="Hoen D."/>
            <person name="Wright S."/>
            <person name="Bruskiewich R."/>
            <person name="Bureau T."/>
            <person name="Miyao A."/>
            <person name="Hirochika H."/>
            <person name="Nishikawa T."/>
            <person name="Kadowaki K."/>
            <person name="Sugiura M."/>
            <person name="Burr B."/>
            <person name="Sasaki T."/>
        </authorList>
    </citation>
    <scope>NUCLEOTIDE SEQUENCE [LARGE SCALE GENOMIC DNA]</scope>
    <source>
        <strain evidence="10">cv. Nipponbare</strain>
    </source>
</reference>
<keyword evidence="3" id="KW-0064">Aspartyl protease</keyword>
<feature type="compositionally biased region" description="Low complexity" evidence="6">
    <location>
        <begin position="841"/>
        <end position="859"/>
    </location>
</feature>
<dbReference type="SUPFAM" id="SSF53098">
    <property type="entry name" value="Ribonuclease H-like"/>
    <property type="match status" value="1"/>
</dbReference>
<dbReference type="SUPFAM" id="SSF56672">
    <property type="entry name" value="DNA/RNA polymerases"/>
    <property type="match status" value="1"/>
</dbReference>
<feature type="region of interest" description="Disordered" evidence="6">
    <location>
        <begin position="350"/>
        <end position="369"/>
    </location>
</feature>
<dbReference type="GO" id="GO:0006508">
    <property type="term" value="P:proteolysis"/>
    <property type="evidence" value="ECO:0007669"/>
    <property type="project" value="UniProtKB-KW"/>
</dbReference>
<feature type="compositionally biased region" description="Basic residues" evidence="6">
    <location>
        <begin position="17"/>
        <end position="30"/>
    </location>
</feature>
<dbReference type="InterPro" id="IPR054722">
    <property type="entry name" value="PolX-like_BBD"/>
</dbReference>
<dbReference type="Pfam" id="PF07727">
    <property type="entry name" value="RVT_2"/>
    <property type="match status" value="1"/>
</dbReference>
<feature type="compositionally biased region" description="Low complexity" evidence="6">
    <location>
        <begin position="350"/>
        <end position="359"/>
    </location>
</feature>
<dbReference type="PANTHER" id="PTHR42648:SF25">
    <property type="entry name" value="RNA-DIRECTED DNA POLYMERASE"/>
    <property type="match status" value="1"/>
</dbReference>
<dbReference type="InterPro" id="IPR036397">
    <property type="entry name" value="RNaseH_sf"/>
</dbReference>
<feature type="compositionally biased region" description="Basic and acidic residues" evidence="6">
    <location>
        <begin position="276"/>
        <end position="304"/>
    </location>
</feature>
<dbReference type="GO" id="GO:0004190">
    <property type="term" value="F:aspartic-type endopeptidase activity"/>
    <property type="evidence" value="ECO:0007669"/>
    <property type="project" value="UniProtKB-KW"/>
</dbReference>
<dbReference type="Pfam" id="PF25597">
    <property type="entry name" value="SH3_retrovirus"/>
    <property type="match status" value="1"/>
</dbReference>
<feature type="compositionally biased region" description="Basic and acidic residues" evidence="6">
    <location>
        <begin position="312"/>
        <end position="321"/>
    </location>
</feature>
<feature type="domain" description="Integrase catalytic" evidence="8">
    <location>
        <begin position="570"/>
        <end position="745"/>
    </location>
</feature>
<dbReference type="InterPro" id="IPR001878">
    <property type="entry name" value="Znf_CCHC"/>
</dbReference>
<gene>
    <name evidence="9" type="primary">OSJNBa0088A01.6</name>
</gene>
<dbReference type="Proteomes" id="UP000000763">
    <property type="component" value="Chromosome 4"/>
</dbReference>
<evidence type="ECO:0000256" key="5">
    <source>
        <dbReference type="PROSITE-ProRule" id="PRU00047"/>
    </source>
</evidence>
<dbReference type="CDD" id="cd09272">
    <property type="entry name" value="RNase_HI_RT_Ty1"/>
    <property type="match status" value="1"/>
</dbReference>
<feature type="domain" description="CCHC-type" evidence="7">
    <location>
        <begin position="302"/>
        <end position="318"/>
    </location>
</feature>
<evidence type="ECO:0000256" key="4">
    <source>
        <dbReference type="ARBA" id="ARBA00022801"/>
    </source>
</evidence>